<evidence type="ECO:0000256" key="1">
    <source>
        <dbReference type="ARBA" id="ARBA00004141"/>
    </source>
</evidence>
<feature type="transmembrane region" description="Helical" evidence="11 12">
    <location>
        <begin position="63"/>
        <end position="80"/>
    </location>
</feature>
<evidence type="ECO:0000313" key="15">
    <source>
        <dbReference type="EMBL" id="KAH0533902.1"/>
    </source>
</evidence>
<reference evidence="15" key="1">
    <citation type="submission" date="2021-03" db="EMBL/GenBank/DDBJ databases">
        <title>Comparative genomics and phylogenomic investigation of the class Geoglossomycetes provide insights into ecological specialization and systematics.</title>
        <authorList>
            <person name="Melie T."/>
            <person name="Pirro S."/>
            <person name="Miller A.N."/>
            <person name="Quandt A."/>
        </authorList>
    </citation>
    <scope>NUCLEOTIDE SEQUENCE</scope>
    <source>
        <strain evidence="15">GBOQ0MN5Z8</strain>
    </source>
</reference>
<keyword evidence="4 11" id="KW-0256">Endoplasmic reticulum</keyword>
<comment type="function">
    <text evidence="11">Mediates the reversible addition of palmitate to target proteins, thereby regulating their membrane association and biological function.</text>
</comment>
<feature type="region of interest" description="Disordered" evidence="13">
    <location>
        <begin position="361"/>
        <end position="466"/>
    </location>
</feature>
<feature type="region of interest" description="Disordered" evidence="13">
    <location>
        <begin position="298"/>
        <end position="343"/>
    </location>
</feature>
<evidence type="ECO:0000256" key="3">
    <source>
        <dbReference type="ARBA" id="ARBA00022692"/>
    </source>
</evidence>
<keyword evidence="9 11" id="KW-0012">Acyltransferase</keyword>
<comment type="catalytic activity">
    <reaction evidence="10 11 12">
        <text>L-cysteinyl-[protein] + hexadecanoyl-CoA = S-hexadecanoyl-L-cysteinyl-[protein] + CoA</text>
        <dbReference type="Rhea" id="RHEA:36683"/>
        <dbReference type="Rhea" id="RHEA-COMP:10131"/>
        <dbReference type="Rhea" id="RHEA-COMP:11032"/>
        <dbReference type="ChEBI" id="CHEBI:29950"/>
        <dbReference type="ChEBI" id="CHEBI:57287"/>
        <dbReference type="ChEBI" id="CHEBI:57379"/>
        <dbReference type="ChEBI" id="CHEBI:74151"/>
        <dbReference type="EC" id="2.3.1.225"/>
    </reaction>
</comment>
<dbReference type="EMBL" id="JAGHQL010000316">
    <property type="protein sequence ID" value="KAH0533902.1"/>
    <property type="molecule type" value="Genomic_DNA"/>
</dbReference>
<dbReference type="EC" id="2.3.1.225" evidence="11"/>
<accession>A0A9P8I386</accession>
<dbReference type="InterPro" id="IPR039859">
    <property type="entry name" value="PFA4/ZDH16/20/ERF2-like"/>
</dbReference>
<feature type="compositionally biased region" description="Basic and acidic residues" evidence="13">
    <location>
        <begin position="394"/>
        <end position="407"/>
    </location>
</feature>
<evidence type="ECO:0000256" key="2">
    <source>
        <dbReference type="ARBA" id="ARBA00022679"/>
    </source>
</evidence>
<evidence type="ECO:0000256" key="11">
    <source>
        <dbReference type="HAMAP-Rule" id="MF_03199"/>
    </source>
</evidence>
<feature type="active site" description="S-palmitoyl cysteine intermediate" evidence="11">
    <location>
        <position position="138"/>
    </location>
</feature>
<dbReference type="AlphaFoldDB" id="A0A9P8I386"/>
<dbReference type="PROSITE" id="PS50216">
    <property type="entry name" value="DHHC"/>
    <property type="match status" value="1"/>
</dbReference>
<feature type="compositionally biased region" description="Acidic residues" evidence="13">
    <location>
        <begin position="376"/>
        <end position="392"/>
    </location>
</feature>
<evidence type="ECO:0000256" key="7">
    <source>
        <dbReference type="ARBA" id="ARBA00023139"/>
    </source>
</evidence>
<dbReference type="HAMAP" id="MF_03199">
    <property type="entry name" value="DHHC_PAT_PFA4"/>
    <property type="match status" value="1"/>
</dbReference>
<evidence type="ECO:0000313" key="16">
    <source>
        <dbReference type="Proteomes" id="UP000698800"/>
    </source>
</evidence>
<evidence type="ECO:0000256" key="4">
    <source>
        <dbReference type="ARBA" id="ARBA00022824"/>
    </source>
</evidence>
<keyword evidence="16" id="KW-1185">Reference proteome</keyword>
<protein>
    <recommendedName>
        <fullName evidence="11">Palmitoyltransferase PFA4</fullName>
        <ecNumber evidence="11">2.3.1.225</ecNumber>
    </recommendedName>
    <alternativeName>
        <fullName evidence="11">Protein S-acyltransferase</fullName>
        <shortName evidence="11">PAT</shortName>
    </alternativeName>
    <alternativeName>
        <fullName evidence="11">Protein fatty acyltransferase 4</fullName>
    </alternativeName>
</protein>
<evidence type="ECO:0000256" key="13">
    <source>
        <dbReference type="SAM" id="MobiDB-lite"/>
    </source>
</evidence>
<feature type="domain" description="Palmitoyltransferase DHHC" evidence="14">
    <location>
        <begin position="105"/>
        <end position="234"/>
    </location>
</feature>
<keyword evidence="6 11" id="KW-0472">Membrane</keyword>
<evidence type="ECO:0000256" key="9">
    <source>
        <dbReference type="ARBA" id="ARBA00023315"/>
    </source>
</evidence>
<keyword evidence="7 11" id="KW-0564">Palmitate</keyword>
<sequence>MPLLPRANPYILALSLLILFLHLSSQYLFSLSAPNPSLFLSSHTPSSHPLLPPGPLSLRQKLIFNGLVACLWICWARAVWVDAGFREGDVEGVEAEGNGEKKEEGKGRWCKKCQRRKPERAHHCRVCGRCIPKMDHHCPWTANCVSHYTFPHFLRLLLYAILAMSQLEYHLLIRAYHLWETRHLPSYLGPPLLPLIHLLALLLLTTPTLLITLVLLLRSLAALLTNTYAIESWEIERHASLVRRARKLGGLVEAPGGERVRVLRQEFPFDVGVWGNVAGGMSSRNPLTWLNPLAPTPSGQTALSFPKSAIEDPSLPWPPPDPSRSHAHNHGRQQQQQPDIDLDVDAFRARQLRDLERRRHGYAYTFGSGGGSVPGGEEEEEEEEEEEGEGDGEATTRLRPAEHRKWMNSDGETLGDLGVASSSSSSPSSEEDEENIPLGELIRRRRRAAEAEPELDSKRGGVKKTV</sequence>
<dbReference type="PANTHER" id="PTHR12246">
    <property type="entry name" value="PALMITOYLTRANSFERASE ZDHHC16"/>
    <property type="match status" value="1"/>
</dbReference>
<evidence type="ECO:0000259" key="14">
    <source>
        <dbReference type="Pfam" id="PF01529"/>
    </source>
</evidence>
<name>A0A9P8I386_9PEZI</name>
<evidence type="ECO:0000256" key="6">
    <source>
        <dbReference type="ARBA" id="ARBA00023136"/>
    </source>
</evidence>
<feature type="transmembrane region" description="Helical" evidence="11 12">
    <location>
        <begin position="196"/>
        <end position="217"/>
    </location>
</feature>
<dbReference type="OrthoDB" id="331948at2759"/>
<dbReference type="GO" id="GO:0005789">
    <property type="term" value="C:endoplasmic reticulum membrane"/>
    <property type="evidence" value="ECO:0007669"/>
    <property type="project" value="UniProtKB-SubCell"/>
</dbReference>
<dbReference type="InterPro" id="IPR033682">
    <property type="entry name" value="PFA4"/>
</dbReference>
<comment type="subcellular location">
    <subcellularLocation>
        <location evidence="11">Endoplasmic reticulum membrane</location>
        <topology evidence="11">Multi-pass membrane protein</topology>
    </subcellularLocation>
    <subcellularLocation>
        <location evidence="1">Membrane</location>
        <topology evidence="1">Multi-pass membrane protein</topology>
    </subcellularLocation>
</comment>
<organism evidence="15 16">
    <name type="scientific">Glutinoglossum americanum</name>
    <dbReference type="NCBI Taxonomy" id="1670608"/>
    <lineage>
        <taxon>Eukaryota</taxon>
        <taxon>Fungi</taxon>
        <taxon>Dikarya</taxon>
        <taxon>Ascomycota</taxon>
        <taxon>Pezizomycotina</taxon>
        <taxon>Geoglossomycetes</taxon>
        <taxon>Geoglossales</taxon>
        <taxon>Geoglossaceae</taxon>
        <taxon>Glutinoglossum</taxon>
    </lineage>
</organism>
<keyword evidence="2 11" id="KW-0808">Transferase</keyword>
<comment type="caution">
    <text evidence="15">The sequence shown here is derived from an EMBL/GenBank/DDBJ whole genome shotgun (WGS) entry which is preliminary data.</text>
</comment>
<evidence type="ECO:0000256" key="8">
    <source>
        <dbReference type="ARBA" id="ARBA00023288"/>
    </source>
</evidence>
<comment type="similarity">
    <text evidence="11">Belongs to the DHHC palmitoyltransferase family. PFA4 subfamily.</text>
</comment>
<dbReference type="Pfam" id="PF01529">
    <property type="entry name" value="DHHC"/>
    <property type="match status" value="1"/>
</dbReference>
<dbReference type="InterPro" id="IPR001594">
    <property type="entry name" value="Palmitoyltrfase_DHHC"/>
</dbReference>
<evidence type="ECO:0000256" key="10">
    <source>
        <dbReference type="ARBA" id="ARBA00048048"/>
    </source>
</evidence>
<gene>
    <name evidence="11" type="primary">PFA4</name>
    <name evidence="15" type="ORF">FGG08_007478</name>
</gene>
<evidence type="ECO:0000256" key="12">
    <source>
        <dbReference type="RuleBase" id="RU079119"/>
    </source>
</evidence>
<keyword evidence="5 11" id="KW-1133">Transmembrane helix</keyword>
<comment type="caution">
    <text evidence="11">Lacks conserved residue(s) required for the propagation of feature annotation.</text>
</comment>
<feature type="transmembrane region" description="Helical" evidence="11 12">
    <location>
        <begin position="156"/>
        <end position="176"/>
    </location>
</feature>
<keyword evidence="3 11" id="KW-0812">Transmembrane</keyword>
<dbReference type="Proteomes" id="UP000698800">
    <property type="component" value="Unassembled WGS sequence"/>
</dbReference>
<comment type="domain">
    <text evidence="11 12">The DHHC domain is required for palmitoyltransferase activity.</text>
</comment>
<dbReference type="GO" id="GO:0019706">
    <property type="term" value="F:protein-cysteine S-palmitoyltransferase activity"/>
    <property type="evidence" value="ECO:0007669"/>
    <property type="project" value="UniProtKB-UniRule"/>
</dbReference>
<proteinExistence type="inferred from homology"/>
<keyword evidence="8 11" id="KW-0449">Lipoprotein</keyword>
<evidence type="ECO:0000256" key="5">
    <source>
        <dbReference type="ARBA" id="ARBA00022989"/>
    </source>
</evidence>